<dbReference type="Proteomes" id="UP000076532">
    <property type="component" value="Unassembled WGS sequence"/>
</dbReference>
<dbReference type="OrthoDB" id="3330035at2759"/>
<feature type="non-terminal residue" evidence="2">
    <location>
        <position position="1"/>
    </location>
</feature>
<feature type="region of interest" description="Disordered" evidence="1">
    <location>
        <begin position="98"/>
        <end position="120"/>
    </location>
</feature>
<organism evidence="2 3">
    <name type="scientific">Athelia psychrophila</name>
    <dbReference type="NCBI Taxonomy" id="1759441"/>
    <lineage>
        <taxon>Eukaryota</taxon>
        <taxon>Fungi</taxon>
        <taxon>Dikarya</taxon>
        <taxon>Basidiomycota</taxon>
        <taxon>Agaricomycotina</taxon>
        <taxon>Agaricomycetes</taxon>
        <taxon>Agaricomycetidae</taxon>
        <taxon>Atheliales</taxon>
        <taxon>Atheliaceae</taxon>
        <taxon>Athelia</taxon>
    </lineage>
</organism>
<accession>A0A166BGZ3</accession>
<evidence type="ECO:0000313" key="3">
    <source>
        <dbReference type="Proteomes" id="UP000076532"/>
    </source>
</evidence>
<feature type="compositionally biased region" description="Basic and acidic residues" evidence="1">
    <location>
        <begin position="106"/>
        <end position="120"/>
    </location>
</feature>
<dbReference type="EMBL" id="KV417644">
    <property type="protein sequence ID" value="KZP12636.1"/>
    <property type="molecule type" value="Genomic_DNA"/>
</dbReference>
<feature type="compositionally biased region" description="Basic and acidic residues" evidence="1">
    <location>
        <begin position="1"/>
        <end position="11"/>
    </location>
</feature>
<evidence type="ECO:0000256" key="1">
    <source>
        <dbReference type="SAM" id="MobiDB-lite"/>
    </source>
</evidence>
<gene>
    <name evidence="2" type="ORF">FIBSPDRAFT_870017</name>
</gene>
<keyword evidence="3" id="KW-1185">Reference proteome</keyword>
<evidence type="ECO:0000313" key="2">
    <source>
        <dbReference type="EMBL" id="KZP12636.1"/>
    </source>
</evidence>
<protein>
    <submittedName>
        <fullName evidence="2">Uncharacterized protein</fullName>
    </submittedName>
</protein>
<dbReference type="AlphaFoldDB" id="A0A166BGZ3"/>
<feature type="region of interest" description="Disordered" evidence="1">
    <location>
        <begin position="1"/>
        <end position="51"/>
    </location>
</feature>
<reference evidence="2 3" key="1">
    <citation type="journal article" date="2016" name="Mol. Biol. Evol.">
        <title>Comparative Genomics of Early-Diverging Mushroom-Forming Fungi Provides Insights into the Origins of Lignocellulose Decay Capabilities.</title>
        <authorList>
            <person name="Nagy L.G."/>
            <person name="Riley R."/>
            <person name="Tritt A."/>
            <person name="Adam C."/>
            <person name="Daum C."/>
            <person name="Floudas D."/>
            <person name="Sun H."/>
            <person name="Yadav J.S."/>
            <person name="Pangilinan J."/>
            <person name="Larsson K.H."/>
            <person name="Matsuura K."/>
            <person name="Barry K."/>
            <person name="Labutti K."/>
            <person name="Kuo R."/>
            <person name="Ohm R.A."/>
            <person name="Bhattacharya S.S."/>
            <person name="Shirouzu T."/>
            <person name="Yoshinaga Y."/>
            <person name="Martin F.M."/>
            <person name="Grigoriev I.V."/>
            <person name="Hibbett D.S."/>
        </authorList>
    </citation>
    <scope>NUCLEOTIDE SEQUENCE [LARGE SCALE GENOMIC DNA]</scope>
    <source>
        <strain evidence="2 3">CBS 109695</strain>
    </source>
</reference>
<proteinExistence type="predicted"/>
<name>A0A166BGZ3_9AGAM</name>
<sequence length="145" mass="15905">PHHLLRPERGAARAPCAARARDRAFPDGEDPDQEVEPKSPGASLYAYPPSPLPPTLRRIAIPPLEPPPSALDEQFAMSPTEYEALARKDKGGRIEVVGARAMGGRDGSKGDRGSGGEALEREWVRRVEEGGWWREARDDRMDVDA</sequence>